<dbReference type="EMBL" id="QJPH01000238">
    <property type="protein sequence ID" value="PZN82041.1"/>
    <property type="molecule type" value="Genomic_DNA"/>
</dbReference>
<evidence type="ECO:0000313" key="2">
    <source>
        <dbReference type="EMBL" id="PZN82041.1"/>
    </source>
</evidence>
<protein>
    <submittedName>
        <fullName evidence="2">Uncharacterized protein</fullName>
    </submittedName>
</protein>
<dbReference type="AlphaFoldDB" id="A0A2W4RDA5"/>
<evidence type="ECO:0000313" key="3">
    <source>
        <dbReference type="Proteomes" id="UP000249396"/>
    </source>
</evidence>
<keyword evidence="1" id="KW-0472">Membrane</keyword>
<accession>A0A2W4RDA5</accession>
<reference evidence="2 3" key="1">
    <citation type="journal article" date="2018" name="Aquat. Microb. Ecol.">
        <title>Gammaproteobacterial methanotrophs dominate.</title>
        <authorList>
            <person name="Rissanen A.J."/>
            <person name="Saarenheimo J."/>
            <person name="Tiirola M."/>
            <person name="Peura S."/>
            <person name="Aalto S.L."/>
            <person name="Karvinen A."/>
            <person name="Nykanen H."/>
        </authorList>
    </citation>
    <scope>NUCLEOTIDE SEQUENCE [LARGE SCALE GENOMIC DNA]</scope>
    <source>
        <strain evidence="2">AMbin10</strain>
    </source>
</reference>
<sequence>MNNQLSDKAYFVLNGLLLPIVIAVLATFQIAKAEDYVCNAFEITKTAPELDAIHNKYDEAKKGSKEKEKEKLKNQFFEKLESKVREKCQQGDVIFFGSANINLEHYGEMAELLCDYNKTITGDGASGSCVLAPHRGIRPLQ</sequence>
<comment type="caution">
    <text evidence="2">The sequence shown here is derived from an EMBL/GenBank/DDBJ whole genome shotgun (WGS) entry which is preliminary data.</text>
</comment>
<name>A0A2W4RDA5_9GAMM</name>
<gene>
    <name evidence="2" type="ORF">DM484_07130</name>
</gene>
<keyword evidence="1" id="KW-0812">Transmembrane</keyword>
<organism evidence="2 3">
    <name type="scientific">Candidatus Methylumidiphilus alinenensis</name>
    <dbReference type="NCBI Taxonomy" id="2202197"/>
    <lineage>
        <taxon>Bacteria</taxon>
        <taxon>Pseudomonadati</taxon>
        <taxon>Pseudomonadota</taxon>
        <taxon>Gammaproteobacteria</taxon>
        <taxon>Methylococcales</taxon>
        <taxon>Candidatus Methylumidiphilus</taxon>
    </lineage>
</organism>
<evidence type="ECO:0000256" key="1">
    <source>
        <dbReference type="SAM" id="Phobius"/>
    </source>
</evidence>
<proteinExistence type="predicted"/>
<dbReference type="Proteomes" id="UP000249396">
    <property type="component" value="Unassembled WGS sequence"/>
</dbReference>
<feature type="transmembrane region" description="Helical" evidence="1">
    <location>
        <begin position="12"/>
        <end position="31"/>
    </location>
</feature>
<keyword evidence="1" id="KW-1133">Transmembrane helix</keyword>